<dbReference type="EMBL" id="JRHO01000014">
    <property type="protein sequence ID" value="KGK97683.1"/>
    <property type="molecule type" value="Genomic_DNA"/>
</dbReference>
<comment type="caution">
    <text evidence="1">The sequence shown here is derived from an EMBL/GenBank/DDBJ whole genome shotgun (WGS) entry which is preliminary data.</text>
</comment>
<dbReference type="Proteomes" id="UP000029859">
    <property type="component" value="Unassembled WGS sequence"/>
</dbReference>
<organism evidence="1 2">
    <name type="scientific">Methanococcoides methylutens</name>
    <dbReference type="NCBI Taxonomy" id="2226"/>
    <lineage>
        <taxon>Archaea</taxon>
        <taxon>Methanobacteriati</taxon>
        <taxon>Methanobacteriota</taxon>
        <taxon>Stenosarchaea group</taxon>
        <taxon>Methanomicrobia</taxon>
        <taxon>Methanosarcinales</taxon>
        <taxon>Methanosarcinaceae</taxon>
        <taxon>Methanococcoides</taxon>
    </lineage>
</organism>
<gene>
    <name evidence="1" type="ORF">LI82_07820</name>
</gene>
<sequence length="62" mass="7234">MQKAIAIFLIPEKTCRQGIISDSLVQEQCRSFEMKILIPDSKRMRDENFSSLLRNKLFNTNS</sequence>
<dbReference type="AlphaFoldDB" id="A0A099T0R6"/>
<reference evidence="1 2" key="1">
    <citation type="submission" date="2014-09" db="EMBL/GenBank/DDBJ databases">
        <title>Draft genome sequence of an obligately methylotrophic methanogen, Methanococcoides methylutens, isolated from marine sediment.</title>
        <authorList>
            <person name="Guan Y."/>
            <person name="Ngugi D.K."/>
            <person name="Blom J."/>
            <person name="Ali S."/>
            <person name="Ferry J.G."/>
            <person name="Stingl U."/>
        </authorList>
    </citation>
    <scope>NUCLEOTIDE SEQUENCE [LARGE SCALE GENOMIC DNA]</scope>
    <source>
        <strain evidence="1 2">DSM 2657</strain>
    </source>
</reference>
<evidence type="ECO:0000313" key="2">
    <source>
        <dbReference type="Proteomes" id="UP000029859"/>
    </source>
</evidence>
<evidence type="ECO:0000313" key="1">
    <source>
        <dbReference type="EMBL" id="KGK97683.1"/>
    </source>
</evidence>
<name>A0A099T0R6_METMT</name>
<protein>
    <submittedName>
        <fullName evidence="1">Uncharacterized protein</fullName>
    </submittedName>
</protein>
<proteinExistence type="predicted"/>
<keyword evidence="2" id="KW-1185">Reference proteome</keyword>
<accession>A0A099T0R6</accession>